<protein>
    <submittedName>
        <fullName evidence="2">Methyltransferase</fullName>
    </submittedName>
</protein>
<keyword evidence="2" id="KW-0489">Methyltransferase</keyword>
<dbReference type="GO" id="GO:0032259">
    <property type="term" value="P:methylation"/>
    <property type="evidence" value="ECO:0007669"/>
    <property type="project" value="UniProtKB-KW"/>
</dbReference>
<sequence length="255" mass="27508">MKHLAFALATVGALLSTQSMAQVQPAVMKAAFSDPARPEADTRQDASRHPAELVAFSKVKAGDTVVDVVPGGGYWSRLFSTAVGPKGKVYAYVPGEFAGFKSDPVATAKAIASEPGRGNVEQITLPLAQQWPASINSTVDIVWTFENYHDFHDSFMKGADVGAFNQAVFSVLKPGGYFIIGDHAAAAGSKLKNTEDLHRIDPEEVKAEVEKAGFIFDGEIKALANPDDDHALKVFDPAIRGKTDRFVFRFRKPAQ</sequence>
<keyword evidence="3" id="KW-1185">Reference proteome</keyword>
<evidence type="ECO:0000313" key="2">
    <source>
        <dbReference type="EMBL" id="MDY0745745.1"/>
    </source>
</evidence>
<evidence type="ECO:0000313" key="3">
    <source>
        <dbReference type="Proteomes" id="UP001285263"/>
    </source>
</evidence>
<dbReference type="PIRSF" id="PIRSF031679">
    <property type="entry name" value="Mtase_Alr7345_prd"/>
    <property type="match status" value="1"/>
</dbReference>
<gene>
    <name evidence="2" type="ORF">SNE35_14590</name>
</gene>
<keyword evidence="2" id="KW-0808">Transferase</keyword>
<feature type="signal peptide" evidence="1">
    <location>
        <begin position="1"/>
        <end position="21"/>
    </location>
</feature>
<dbReference type="GO" id="GO:0008168">
    <property type="term" value="F:methyltransferase activity"/>
    <property type="evidence" value="ECO:0007669"/>
    <property type="project" value="UniProtKB-KW"/>
</dbReference>
<dbReference type="EMBL" id="JAXCLA010000004">
    <property type="protein sequence ID" value="MDY0745745.1"/>
    <property type="molecule type" value="Genomic_DNA"/>
</dbReference>
<organism evidence="2 3">
    <name type="scientific">Roseateles agri</name>
    <dbReference type="NCBI Taxonomy" id="3098619"/>
    <lineage>
        <taxon>Bacteria</taxon>
        <taxon>Pseudomonadati</taxon>
        <taxon>Pseudomonadota</taxon>
        <taxon>Betaproteobacteria</taxon>
        <taxon>Burkholderiales</taxon>
        <taxon>Sphaerotilaceae</taxon>
        <taxon>Roseateles</taxon>
    </lineage>
</organism>
<name>A0ABU5DHI2_9BURK</name>
<dbReference type="RefSeq" id="WP_320423639.1">
    <property type="nucleotide sequence ID" value="NZ_JAXCLA010000004.1"/>
</dbReference>
<dbReference type="SUPFAM" id="SSF53335">
    <property type="entry name" value="S-adenosyl-L-methionine-dependent methyltransferases"/>
    <property type="match status" value="1"/>
</dbReference>
<dbReference type="Gene3D" id="3.40.50.150">
    <property type="entry name" value="Vaccinia Virus protein VP39"/>
    <property type="match status" value="1"/>
</dbReference>
<comment type="caution">
    <text evidence="2">The sequence shown here is derived from an EMBL/GenBank/DDBJ whole genome shotgun (WGS) entry which is preliminary data.</text>
</comment>
<dbReference type="InterPro" id="IPR029063">
    <property type="entry name" value="SAM-dependent_MTases_sf"/>
</dbReference>
<accession>A0ABU5DHI2</accession>
<evidence type="ECO:0000256" key="1">
    <source>
        <dbReference type="SAM" id="SignalP"/>
    </source>
</evidence>
<feature type="chain" id="PRO_5046433420" evidence="1">
    <location>
        <begin position="22"/>
        <end position="255"/>
    </location>
</feature>
<reference evidence="2 3" key="1">
    <citation type="submission" date="2023-11" db="EMBL/GenBank/DDBJ databases">
        <title>Paucibacter sp. nov., isolated from fresh soil in Korea.</title>
        <authorList>
            <person name="Le N.T.T."/>
        </authorList>
    </citation>
    <scope>NUCLEOTIDE SEQUENCE [LARGE SCALE GENOMIC DNA]</scope>
    <source>
        <strain evidence="2 3">R3-3</strain>
    </source>
</reference>
<dbReference type="InterPro" id="IPR016980">
    <property type="entry name" value="S-AdoMet-dep_MeTrfase_Alr7345"/>
</dbReference>
<dbReference type="Proteomes" id="UP001285263">
    <property type="component" value="Unassembled WGS sequence"/>
</dbReference>
<keyword evidence="1" id="KW-0732">Signal</keyword>
<proteinExistence type="predicted"/>